<accession>A0A6G3X0Z5</accession>
<dbReference type="SUPFAM" id="SSF55874">
    <property type="entry name" value="ATPase domain of HSP90 chaperone/DNA topoisomerase II/histidine kinase"/>
    <property type="match status" value="1"/>
</dbReference>
<name>A0A6G3X0Z5_9ACTN</name>
<proteinExistence type="predicted"/>
<sequence length="66" mass="6353">TAVSVRVALRGGVLALQVQDNGRGGADPSGGGLSGLGGRVAALDGILRVDSPEGGPTTITAELPCV</sequence>
<evidence type="ECO:0000313" key="1">
    <source>
        <dbReference type="EMBL" id="NEE11374.1"/>
    </source>
</evidence>
<dbReference type="GO" id="GO:0016301">
    <property type="term" value="F:kinase activity"/>
    <property type="evidence" value="ECO:0007669"/>
    <property type="project" value="UniProtKB-KW"/>
</dbReference>
<reference evidence="1" key="1">
    <citation type="submission" date="2020-01" db="EMBL/GenBank/DDBJ databases">
        <title>Insect and environment-associated Actinomycetes.</title>
        <authorList>
            <person name="Currrie C."/>
            <person name="Chevrette M."/>
            <person name="Carlson C."/>
            <person name="Stubbendieck R."/>
            <person name="Wendt-Pienkowski E."/>
        </authorList>
    </citation>
    <scope>NUCLEOTIDE SEQUENCE</scope>
    <source>
        <strain evidence="1">SID7499</strain>
    </source>
</reference>
<dbReference type="Gene3D" id="3.30.565.10">
    <property type="entry name" value="Histidine kinase-like ATPase, C-terminal domain"/>
    <property type="match status" value="1"/>
</dbReference>
<comment type="caution">
    <text evidence="1">The sequence shown here is derived from an EMBL/GenBank/DDBJ whole genome shotgun (WGS) entry which is preliminary data.</text>
</comment>
<dbReference type="EMBL" id="JAAGMN010003505">
    <property type="protein sequence ID" value="NEE11374.1"/>
    <property type="molecule type" value="Genomic_DNA"/>
</dbReference>
<feature type="non-terminal residue" evidence="1">
    <location>
        <position position="1"/>
    </location>
</feature>
<protein>
    <submittedName>
        <fullName evidence="1">Sensor histidine kinase</fullName>
    </submittedName>
</protein>
<organism evidence="1">
    <name type="scientific">Streptomyces sp. SID7499</name>
    <dbReference type="NCBI Taxonomy" id="2706086"/>
    <lineage>
        <taxon>Bacteria</taxon>
        <taxon>Bacillati</taxon>
        <taxon>Actinomycetota</taxon>
        <taxon>Actinomycetes</taxon>
        <taxon>Kitasatosporales</taxon>
        <taxon>Streptomycetaceae</taxon>
        <taxon>Streptomyces</taxon>
    </lineage>
</organism>
<dbReference type="AlphaFoldDB" id="A0A6G3X0Z5"/>
<keyword evidence="1" id="KW-0418">Kinase</keyword>
<keyword evidence="1" id="KW-0808">Transferase</keyword>
<gene>
    <name evidence="1" type="ORF">G3M58_33570</name>
</gene>
<dbReference type="InterPro" id="IPR036890">
    <property type="entry name" value="HATPase_C_sf"/>
</dbReference>